<dbReference type="InterPro" id="IPR002821">
    <property type="entry name" value="Hydantoinase_A"/>
</dbReference>
<organism evidence="3 4">
    <name type="scientific">Halopelagius fulvigenes</name>
    <dbReference type="NCBI Taxonomy" id="1198324"/>
    <lineage>
        <taxon>Archaea</taxon>
        <taxon>Methanobacteriati</taxon>
        <taxon>Methanobacteriota</taxon>
        <taxon>Stenosarchaea group</taxon>
        <taxon>Halobacteria</taxon>
        <taxon>Halobacteriales</taxon>
        <taxon>Haloferacaceae</taxon>
    </lineage>
</organism>
<dbReference type="AlphaFoldDB" id="A0ABD5TW46"/>
<evidence type="ECO:0000313" key="3">
    <source>
        <dbReference type="EMBL" id="MFC6823677.1"/>
    </source>
</evidence>
<sequence length="714" mass="76470">MTKIRVGIDVGGTFTDAVAVDSESLELLEQVKVPTTHDADEGVAAGIVQAASQILENINATPEDVVFLAHGTTQATNALLEGDVAKVGVIGMGKGLKGRRGRTETNVDDIDLKNDQVIETTHAFVSLSDGFPEAEVRETLARFEEEDVEAVVASQVFGVDDPRMEERVCELARDEGFAAIGANVVSKRYGLKVRTRTAVVNASILPRMMETSRSTAAGIEGMGVTSPLMIMRSDGGVMEIDEMRRRPIQTILSGPAAGVAGALMYENVTDGIFIEVGGTSSDISVIEKGQPKWKPAEIGNHTTFLETLDIRTEGVAGGSMIRIEDGDVVASGPRSAHIADLPYAVYADPEDITDPKLVRVRPKDGDPEYVAVETADGDRYAVTPSGAANLLGLVDEDMYASGNPEAARRAFEPVAAELGTDVESAAERVLEVSAQKIKPVIENIIDEYDLNPNLLELVGGGGGSAALLPYLAETTDYDVHLAVNHETISTIGVALAMVRDVVERNVMNPSEEEIEHLRREAVDSVIGMGANQETVEAKVEYDASRNLLRAEAEGSTELQTRDLSQGAVSPDERLEAAAAALDADPDQIDGGASTAGLHVYVADETTKRLFGLLSKTKSKTTIVDNAGVVKMKLEDAAVYETRGESLERTVERVLNRESVFSNSSTKLPNIYIARGNRLVDISGMSTREQVLSLVDIELEDVEPDEELVILAEKP</sequence>
<accession>A0ABD5TW46</accession>
<feature type="domain" description="Hydantoinase/oxoprolinase N-terminal" evidence="2">
    <location>
        <begin position="5"/>
        <end position="175"/>
    </location>
</feature>
<dbReference type="InterPro" id="IPR045079">
    <property type="entry name" value="Oxoprolinase-like"/>
</dbReference>
<dbReference type="InterPro" id="IPR043129">
    <property type="entry name" value="ATPase_NBD"/>
</dbReference>
<dbReference type="Proteomes" id="UP001596408">
    <property type="component" value="Unassembled WGS sequence"/>
</dbReference>
<evidence type="ECO:0000259" key="2">
    <source>
        <dbReference type="Pfam" id="PF05378"/>
    </source>
</evidence>
<dbReference type="Pfam" id="PF01968">
    <property type="entry name" value="Hydantoinase_A"/>
    <property type="match status" value="1"/>
</dbReference>
<dbReference type="RefSeq" id="WP_379692126.1">
    <property type="nucleotide sequence ID" value="NZ_JBHSXH010000004.1"/>
</dbReference>
<comment type="caution">
    <text evidence="3">The sequence shown here is derived from an EMBL/GenBank/DDBJ whole genome shotgun (WGS) entry which is preliminary data.</text>
</comment>
<dbReference type="Pfam" id="PF05378">
    <property type="entry name" value="Hydant_A_N"/>
    <property type="match status" value="1"/>
</dbReference>
<reference evidence="3 4" key="1">
    <citation type="journal article" date="2019" name="Int. J. Syst. Evol. Microbiol.">
        <title>The Global Catalogue of Microorganisms (GCM) 10K type strain sequencing project: providing services to taxonomists for standard genome sequencing and annotation.</title>
        <authorList>
            <consortium name="The Broad Institute Genomics Platform"/>
            <consortium name="The Broad Institute Genome Sequencing Center for Infectious Disease"/>
            <person name="Wu L."/>
            <person name="Ma J."/>
        </authorList>
    </citation>
    <scope>NUCLEOTIDE SEQUENCE [LARGE SCALE GENOMIC DNA]</scope>
    <source>
        <strain evidence="3 4">YIM 94188</strain>
    </source>
</reference>
<protein>
    <submittedName>
        <fullName evidence="3">Hydantoinase/oxoprolinase family protein</fullName>
    </submittedName>
</protein>
<feature type="domain" description="Hydantoinase A/oxoprolinase" evidence="1">
    <location>
        <begin position="194"/>
        <end position="499"/>
    </location>
</feature>
<keyword evidence="4" id="KW-1185">Reference proteome</keyword>
<dbReference type="Gene3D" id="3.30.420.40">
    <property type="match status" value="1"/>
</dbReference>
<dbReference type="SUPFAM" id="SSF53067">
    <property type="entry name" value="Actin-like ATPase domain"/>
    <property type="match status" value="1"/>
</dbReference>
<evidence type="ECO:0000313" key="4">
    <source>
        <dbReference type="Proteomes" id="UP001596408"/>
    </source>
</evidence>
<evidence type="ECO:0000259" key="1">
    <source>
        <dbReference type="Pfam" id="PF01968"/>
    </source>
</evidence>
<name>A0ABD5TW46_9EURY</name>
<gene>
    <name evidence="3" type="ORF">ACFQEV_01470</name>
</gene>
<proteinExistence type="predicted"/>
<dbReference type="PANTHER" id="PTHR11365:SF23">
    <property type="entry name" value="HYPOTHETICAL 5-OXOPROLINASE (EUROFUNG)-RELATED"/>
    <property type="match status" value="1"/>
</dbReference>
<dbReference type="InterPro" id="IPR008040">
    <property type="entry name" value="Hydant_A_N"/>
</dbReference>
<dbReference type="PANTHER" id="PTHR11365">
    <property type="entry name" value="5-OXOPROLINASE RELATED"/>
    <property type="match status" value="1"/>
</dbReference>
<dbReference type="EMBL" id="JBHSXH010000004">
    <property type="protein sequence ID" value="MFC6823677.1"/>
    <property type="molecule type" value="Genomic_DNA"/>
</dbReference>